<evidence type="ECO:0000313" key="7">
    <source>
        <dbReference type="Proteomes" id="UP000295164"/>
    </source>
</evidence>
<accession>A0A4R4E137</accession>
<evidence type="ECO:0000256" key="1">
    <source>
        <dbReference type="ARBA" id="ARBA00004236"/>
    </source>
</evidence>
<reference evidence="6 7" key="1">
    <citation type="submission" date="2019-03" db="EMBL/GenBank/DDBJ databases">
        <authorList>
            <person name="Kim M.K.M."/>
        </authorList>
    </citation>
    <scope>NUCLEOTIDE SEQUENCE [LARGE SCALE GENOMIC DNA]</scope>
    <source>
        <strain evidence="6 7">17J68-15</strain>
    </source>
</reference>
<evidence type="ECO:0000256" key="3">
    <source>
        <dbReference type="ARBA" id="ARBA00022475"/>
    </source>
</evidence>
<gene>
    <name evidence="6" type="ORF">E0486_14535</name>
</gene>
<dbReference type="Proteomes" id="UP000295164">
    <property type="component" value="Unassembled WGS sequence"/>
</dbReference>
<proteinExistence type="inferred from homology"/>
<keyword evidence="7" id="KW-1185">Reference proteome</keyword>
<name>A0A4R4E137_9BACT</name>
<comment type="similarity">
    <text evidence="2">Belongs to the YjiK family.</text>
</comment>
<dbReference type="OrthoDB" id="5292493at2"/>
<organism evidence="6 7">
    <name type="scientific">Flaviaesturariibacter aridisoli</name>
    <dbReference type="NCBI Taxonomy" id="2545761"/>
    <lineage>
        <taxon>Bacteria</taxon>
        <taxon>Pseudomonadati</taxon>
        <taxon>Bacteroidota</taxon>
        <taxon>Chitinophagia</taxon>
        <taxon>Chitinophagales</taxon>
        <taxon>Chitinophagaceae</taxon>
        <taxon>Flaviaestuariibacter</taxon>
    </lineage>
</organism>
<sequence>MNPARFFMALLLCVSLSVGAQTGYRLDRPKASWDLPASLDEISGISFIDNTHLLAIEDLTPTLYVLNLSGKPVIERRITFRKSGTSKFDVEDVALVNGTAYVLWSHGDLFAIHNWRNAPQTEELDTRLSKKNNTEGLCFDSRTGHLLIACKNASGLEDAKKSTRSIYAFDPARKQLLPDPVLVIDHKELKKAIGSKAGFYPSAIAVHPQSGFYFVLSTRDTKGLAVFDQSGKLRGFQVIDPRLLPQPEGLCFASDGTLYISTEARKGQPARVLAFAPAP</sequence>
<evidence type="ECO:0000256" key="4">
    <source>
        <dbReference type="ARBA" id="ARBA00023136"/>
    </source>
</evidence>
<dbReference type="Gene3D" id="2.120.10.30">
    <property type="entry name" value="TolB, C-terminal domain"/>
    <property type="match status" value="1"/>
</dbReference>
<feature type="signal peptide" evidence="5">
    <location>
        <begin position="1"/>
        <end position="20"/>
    </location>
</feature>
<keyword evidence="5" id="KW-0732">Signal</keyword>
<evidence type="ECO:0008006" key="8">
    <source>
        <dbReference type="Google" id="ProtNLM"/>
    </source>
</evidence>
<keyword evidence="4" id="KW-0472">Membrane</keyword>
<comment type="caution">
    <text evidence="6">The sequence shown here is derived from an EMBL/GenBank/DDBJ whole genome shotgun (WGS) entry which is preliminary data.</text>
</comment>
<dbReference type="SUPFAM" id="SSF101898">
    <property type="entry name" value="NHL repeat"/>
    <property type="match status" value="1"/>
</dbReference>
<dbReference type="AlphaFoldDB" id="A0A4R4E137"/>
<dbReference type="InterPro" id="IPR009722">
    <property type="entry name" value="YjiK/CarP"/>
</dbReference>
<dbReference type="GO" id="GO:0005886">
    <property type="term" value="C:plasma membrane"/>
    <property type="evidence" value="ECO:0007669"/>
    <property type="project" value="UniProtKB-SubCell"/>
</dbReference>
<feature type="chain" id="PRO_5020950467" description="SMP-30/Gluconolactonase/LRE-like region domain-containing protein" evidence="5">
    <location>
        <begin position="21"/>
        <end position="279"/>
    </location>
</feature>
<dbReference type="InterPro" id="IPR011042">
    <property type="entry name" value="6-blade_b-propeller_TolB-like"/>
</dbReference>
<comment type="subcellular location">
    <subcellularLocation>
        <location evidence="1">Cell membrane</location>
    </subcellularLocation>
</comment>
<dbReference type="Pfam" id="PF06977">
    <property type="entry name" value="SdiA-regulated"/>
    <property type="match status" value="1"/>
</dbReference>
<dbReference type="EMBL" id="SKFH01000029">
    <property type="protein sequence ID" value="TCZ68284.1"/>
    <property type="molecule type" value="Genomic_DNA"/>
</dbReference>
<evidence type="ECO:0000256" key="5">
    <source>
        <dbReference type="SAM" id="SignalP"/>
    </source>
</evidence>
<protein>
    <recommendedName>
        <fullName evidence="8">SMP-30/Gluconolactonase/LRE-like region domain-containing protein</fullName>
    </recommendedName>
</protein>
<keyword evidence="3" id="KW-1003">Cell membrane</keyword>
<evidence type="ECO:0000313" key="6">
    <source>
        <dbReference type="EMBL" id="TCZ68284.1"/>
    </source>
</evidence>
<evidence type="ECO:0000256" key="2">
    <source>
        <dbReference type="ARBA" id="ARBA00009852"/>
    </source>
</evidence>